<dbReference type="Proteomes" id="UP000688137">
    <property type="component" value="Unassembled WGS sequence"/>
</dbReference>
<dbReference type="OMA" id="HYRSQFD"/>
<comment type="caution">
    <text evidence="1">The sequence shown here is derived from an EMBL/GenBank/DDBJ whole genome shotgun (WGS) entry which is preliminary data.</text>
</comment>
<evidence type="ECO:0000313" key="1">
    <source>
        <dbReference type="EMBL" id="CAD8087277.1"/>
    </source>
</evidence>
<dbReference type="EMBL" id="CAJJDM010000081">
    <property type="protein sequence ID" value="CAD8087277.1"/>
    <property type="molecule type" value="Genomic_DNA"/>
</dbReference>
<name>A0A8S1N227_PARPR</name>
<evidence type="ECO:0008006" key="3">
    <source>
        <dbReference type="Google" id="ProtNLM"/>
    </source>
</evidence>
<protein>
    <recommendedName>
        <fullName evidence="3">DBF4-type domain-containing protein</fullName>
    </recommendedName>
</protein>
<reference evidence="1" key="1">
    <citation type="submission" date="2021-01" db="EMBL/GenBank/DDBJ databases">
        <authorList>
            <consortium name="Genoscope - CEA"/>
            <person name="William W."/>
        </authorList>
    </citation>
    <scope>NUCLEOTIDE SEQUENCE</scope>
</reference>
<sequence>MESQSTYQAQLNSVLDLKYVFLMKPRCKDSVDTKIAIDYSPMYSEVLGCKQNTVPIFNNDGEPSQPGFILQIDQPVHLANSIHYRSQFDKKLQEVQEKNKDLFIPKPRGTKTYCNVCKQYIEDYLQHTESKNHKLKFRKNKVINLIHSMADEFQKNRSIPQNTPTLHSDSDRCGYFSSIQEDSVEHQDSTQQEPHTIKKIKLNEDVSVFNKMGNSLVHSSKQSFNDKYGRQCL</sequence>
<keyword evidence="2" id="KW-1185">Reference proteome</keyword>
<evidence type="ECO:0000313" key="2">
    <source>
        <dbReference type="Proteomes" id="UP000688137"/>
    </source>
</evidence>
<gene>
    <name evidence="1" type="ORF">PPRIM_AZ9-3.1.T0780118</name>
</gene>
<dbReference type="AlphaFoldDB" id="A0A8S1N227"/>
<accession>A0A8S1N227</accession>
<proteinExistence type="predicted"/>
<organism evidence="1 2">
    <name type="scientific">Paramecium primaurelia</name>
    <dbReference type="NCBI Taxonomy" id="5886"/>
    <lineage>
        <taxon>Eukaryota</taxon>
        <taxon>Sar</taxon>
        <taxon>Alveolata</taxon>
        <taxon>Ciliophora</taxon>
        <taxon>Intramacronucleata</taxon>
        <taxon>Oligohymenophorea</taxon>
        <taxon>Peniculida</taxon>
        <taxon>Parameciidae</taxon>
        <taxon>Paramecium</taxon>
    </lineage>
</organism>